<feature type="domain" description="Menaquinone biosynthesis protein MenD middle" evidence="10">
    <location>
        <begin position="218"/>
        <end position="376"/>
    </location>
</feature>
<evidence type="ECO:0000256" key="1">
    <source>
        <dbReference type="ARBA" id="ARBA00022428"/>
    </source>
</evidence>
<evidence type="ECO:0000256" key="4">
    <source>
        <dbReference type="ARBA" id="ARBA00022842"/>
    </source>
</evidence>
<evidence type="ECO:0000256" key="3">
    <source>
        <dbReference type="ARBA" id="ARBA00022723"/>
    </source>
</evidence>
<comment type="pathway">
    <text evidence="7">Quinol/quinone metabolism; menaquinone biosynthesis.</text>
</comment>
<dbReference type="SUPFAM" id="SSF52467">
    <property type="entry name" value="DHS-like NAD/FAD-binding domain"/>
    <property type="match status" value="1"/>
</dbReference>
<dbReference type="InterPro" id="IPR029035">
    <property type="entry name" value="DHS-like_NAD/FAD-binding_dom"/>
</dbReference>
<protein>
    <recommendedName>
        <fullName evidence="7">2-succinyl-5-enolpyruvyl-6-hydroxy-3-cyclohexene-1-carboxylate synthase</fullName>
        <shortName evidence="7">SEPHCHC synthase</shortName>
        <ecNumber evidence="7">2.2.1.9</ecNumber>
    </recommendedName>
    <alternativeName>
        <fullName evidence="7">Menaquinone biosynthesis protein MenD</fullName>
    </alternativeName>
</protein>
<dbReference type="Proteomes" id="UP000218775">
    <property type="component" value="Unassembled WGS sequence"/>
</dbReference>
<dbReference type="InterPro" id="IPR032264">
    <property type="entry name" value="MenD_middle"/>
</dbReference>
<accession>A0A2A4WZN8</accession>
<evidence type="ECO:0000259" key="9">
    <source>
        <dbReference type="Pfam" id="PF02776"/>
    </source>
</evidence>
<dbReference type="GO" id="GO:0000287">
    <property type="term" value="F:magnesium ion binding"/>
    <property type="evidence" value="ECO:0007669"/>
    <property type="project" value="UniProtKB-UniRule"/>
</dbReference>
<evidence type="ECO:0000256" key="5">
    <source>
        <dbReference type="ARBA" id="ARBA00023052"/>
    </source>
</evidence>
<keyword evidence="5 7" id="KW-0786">Thiamine pyrophosphate</keyword>
<dbReference type="EC" id="2.2.1.9" evidence="7"/>
<reference evidence="12" key="1">
    <citation type="submission" date="2017-08" db="EMBL/GenBank/DDBJ databases">
        <title>A dynamic microbial community with high functional redundancy inhabits the cold, oxic subseafloor aquifer.</title>
        <authorList>
            <person name="Tully B.J."/>
            <person name="Wheat C.G."/>
            <person name="Glazer B.T."/>
            <person name="Huber J.A."/>
        </authorList>
    </citation>
    <scope>NUCLEOTIDE SEQUENCE [LARGE SCALE GENOMIC DNA]</scope>
</reference>
<dbReference type="Gene3D" id="3.40.50.1220">
    <property type="entry name" value="TPP-binding domain"/>
    <property type="match status" value="1"/>
</dbReference>
<comment type="cofactor">
    <cofactor evidence="7">
        <name>thiamine diphosphate</name>
        <dbReference type="ChEBI" id="CHEBI:58937"/>
    </cofactor>
    <text evidence="7">Binds 1 thiamine pyrophosphate per subunit.</text>
</comment>
<dbReference type="GO" id="GO:0030976">
    <property type="term" value="F:thiamine pyrophosphate binding"/>
    <property type="evidence" value="ECO:0007669"/>
    <property type="project" value="UniProtKB-UniRule"/>
</dbReference>
<dbReference type="PIRSF" id="PIRSF004983">
    <property type="entry name" value="MenD"/>
    <property type="match status" value="1"/>
</dbReference>
<dbReference type="InterPro" id="IPR012001">
    <property type="entry name" value="Thiamin_PyroP_enz_TPP-bd_dom"/>
</dbReference>
<dbReference type="GO" id="GO:0070204">
    <property type="term" value="F:2-succinyl-5-enolpyruvyl-6-hydroxy-3-cyclohexene-1-carboxylic-acid synthase activity"/>
    <property type="evidence" value="ECO:0007669"/>
    <property type="project" value="UniProtKB-UniRule"/>
</dbReference>
<comment type="pathway">
    <text evidence="7">Quinol/quinone metabolism; 1,4-dihydroxy-2-naphthoate biosynthesis; 1,4-dihydroxy-2-naphthoate from chorismate: step 2/7.</text>
</comment>
<comment type="function">
    <text evidence="7">Catalyzes the thiamine diphosphate-dependent decarboxylation of 2-oxoglutarate and the subsequent addition of the resulting succinic semialdehyde-thiamine pyrophosphate anion to isochorismate to yield 2-succinyl-5-enolpyruvyl-6-hydroxy-3-cyclohexene-1-carboxylate (SEPHCHC).</text>
</comment>
<dbReference type="Gene3D" id="3.40.50.970">
    <property type="match status" value="2"/>
</dbReference>
<comment type="catalytic activity">
    <reaction evidence="7">
        <text>isochorismate + 2-oxoglutarate + H(+) = 5-enolpyruvoyl-6-hydroxy-2-succinyl-cyclohex-3-ene-1-carboxylate + CO2</text>
        <dbReference type="Rhea" id="RHEA:25593"/>
        <dbReference type="ChEBI" id="CHEBI:15378"/>
        <dbReference type="ChEBI" id="CHEBI:16526"/>
        <dbReference type="ChEBI" id="CHEBI:16810"/>
        <dbReference type="ChEBI" id="CHEBI:29780"/>
        <dbReference type="ChEBI" id="CHEBI:58818"/>
        <dbReference type="EC" id="2.2.1.9"/>
    </reaction>
</comment>
<dbReference type="EMBL" id="NVUK01000042">
    <property type="protein sequence ID" value="PCI75696.1"/>
    <property type="molecule type" value="Genomic_DNA"/>
</dbReference>
<dbReference type="UniPathway" id="UPA01057">
    <property type="reaction ID" value="UER00164"/>
</dbReference>
<feature type="domain" description="Thiamine pyrophosphate enzyme N-terminal TPP-binding" evidence="9">
    <location>
        <begin position="10"/>
        <end position="118"/>
    </location>
</feature>
<comment type="similarity">
    <text evidence="7">Belongs to the TPP enzyme family. MenD subfamily.</text>
</comment>
<proteinExistence type="inferred from homology"/>
<dbReference type="NCBIfam" id="TIGR00173">
    <property type="entry name" value="menD"/>
    <property type="match status" value="1"/>
</dbReference>
<dbReference type="Pfam" id="PF02776">
    <property type="entry name" value="TPP_enzyme_N"/>
    <property type="match status" value="1"/>
</dbReference>
<evidence type="ECO:0000313" key="12">
    <source>
        <dbReference type="Proteomes" id="UP000218775"/>
    </source>
</evidence>
<sequence length="577" mass="63699">MTLEPFSQSLAEFIISTLMDKGIRQYFIAPGYRSSPLIQALARSKVANTSVHVDERAIGFLALGFAKATKEIPAIIVTSGTALGNLMPAVMEAYHDNINMLIISADRPFELHGIGANQTTYQENFFAPFTNTALNIPALSASTPMRSIYTALDNLLPPNLNGVAHLNIGFKKPFFKEDKNLSPSLTTPLHLKRNVQTQLGESFLEKEQIDTIFQLCSRYKKGIILVGQKDSAVDIYPLLTLSKILGWPLCIDILSPLAKYQNNREVISHFDLILSNGNNLSSLKIDAILQIGHRFISSSTLAFIGQSKPKLHAHITSSTPSMDLCHSFTHRYVCSANSAIKALASTAKNFPNSCDDTSYSALWQTLDQRAETLLTQNRMESSHGTLLQFFNKTAPSLKKGFALFIGNSLSIRAASKAFKRPRHLEHIFANRGLSGIDGNIATTIGIATGLQTPTIACIGDQTFLHDLSSLQMLKNCPYPIMFVVLDNQGGQIFSRLPIPLNEQDLNHFFINSSPINYAHVAALFDMDYHPLNGFSSSIFETTLSKHTLVVIEIDKTLDETEMLYLQDNITLKKTASV</sequence>
<dbReference type="Pfam" id="PF02775">
    <property type="entry name" value="TPP_enzyme_C"/>
    <property type="match status" value="1"/>
</dbReference>
<dbReference type="GO" id="GO:0030145">
    <property type="term" value="F:manganese ion binding"/>
    <property type="evidence" value="ECO:0007669"/>
    <property type="project" value="UniProtKB-UniRule"/>
</dbReference>
<dbReference type="InterPro" id="IPR029061">
    <property type="entry name" value="THDP-binding"/>
</dbReference>
<comment type="caution">
    <text evidence="11">The sequence shown here is derived from an EMBL/GenBank/DDBJ whole genome shotgun (WGS) entry which is preliminary data.</text>
</comment>
<gene>
    <name evidence="7 11" type="primary">menD</name>
    <name evidence="11" type="ORF">COB21_05370</name>
</gene>
<keyword evidence="1 7" id="KW-0474">Menaquinone biosynthesis</keyword>
<name>A0A2A4WZN8_UNCAE</name>
<evidence type="ECO:0000256" key="6">
    <source>
        <dbReference type="ARBA" id="ARBA00023211"/>
    </source>
</evidence>
<dbReference type="Pfam" id="PF16582">
    <property type="entry name" value="TPP_enzyme_M_2"/>
    <property type="match status" value="1"/>
</dbReference>
<dbReference type="AlphaFoldDB" id="A0A2A4WZN8"/>
<evidence type="ECO:0000259" key="8">
    <source>
        <dbReference type="Pfam" id="PF02775"/>
    </source>
</evidence>
<organism evidence="11 12">
    <name type="scientific">Aerophobetes bacterium</name>
    <dbReference type="NCBI Taxonomy" id="2030807"/>
    <lineage>
        <taxon>Bacteria</taxon>
        <taxon>Candidatus Aerophobota</taxon>
    </lineage>
</organism>
<evidence type="ECO:0000256" key="2">
    <source>
        <dbReference type="ARBA" id="ARBA00022679"/>
    </source>
</evidence>
<evidence type="ECO:0000259" key="10">
    <source>
        <dbReference type="Pfam" id="PF16582"/>
    </source>
</evidence>
<keyword evidence="4 7" id="KW-0460">Magnesium</keyword>
<keyword evidence="6 7" id="KW-0464">Manganese</keyword>
<dbReference type="PANTHER" id="PTHR42916">
    <property type="entry name" value="2-SUCCINYL-5-ENOLPYRUVYL-6-HYDROXY-3-CYCLOHEXENE-1-CARBOXYLATE SYNTHASE"/>
    <property type="match status" value="1"/>
</dbReference>
<dbReference type="InterPro" id="IPR004433">
    <property type="entry name" value="MenaQ_synth_MenD"/>
</dbReference>
<comment type="subunit">
    <text evidence="7">Homodimer.</text>
</comment>
<dbReference type="InterPro" id="IPR011766">
    <property type="entry name" value="TPP_enzyme_TPP-bd"/>
</dbReference>
<dbReference type="SUPFAM" id="SSF52518">
    <property type="entry name" value="Thiamin diphosphate-binding fold (THDP-binding)"/>
    <property type="match status" value="2"/>
</dbReference>
<dbReference type="GO" id="GO:0009234">
    <property type="term" value="P:menaquinone biosynthetic process"/>
    <property type="evidence" value="ECO:0007669"/>
    <property type="project" value="UniProtKB-UniRule"/>
</dbReference>
<evidence type="ECO:0000313" key="11">
    <source>
        <dbReference type="EMBL" id="PCI75696.1"/>
    </source>
</evidence>
<comment type="cofactor">
    <cofactor evidence="7">
        <name>Mg(2+)</name>
        <dbReference type="ChEBI" id="CHEBI:18420"/>
    </cofactor>
    <cofactor evidence="7">
        <name>Mn(2+)</name>
        <dbReference type="ChEBI" id="CHEBI:29035"/>
    </cofactor>
</comment>
<evidence type="ECO:0000256" key="7">
    <source>
        <dbReference type="HAMAP-Rule" id="MF_01659"/>
    </source>
</evidence>
<keyword evidence="3 7" id="KW-0479">Metal-binding</keyword>
<dbReference type="UniPathway" id="UPA00079"/>
<feature type="domain" description="Thiamine pyrophosphate enzyme TPP-binding" evidence="8">
    <location>
        <begin position="423"/>
        <end position="527"/>
    </location>
</feature>
<dbReference type="HAMAP" id="MF_01659">
    <property type="entry name" value="MenD"/>
    <property type="match status" value="1"/>
</dbReference>
<keyword evidence="2 7" id="KW-0808">Transferase</keyword>
<dbReference type="PANTHER" id="PTHR42916:SF1">
    <property type="entry name" value="PROTEIN PHYLLO, CHLOROPLASTIC"/>
    <property type="match status" value="1"/>
</dbReference>